<dbReference type="Pfam" id="PF02771">
    <property type="entry name" value="Acyl-CoA_dh_N"/>
    <property type="match status" value="1"/>
</dbReference>
<dbReference type="InterPro" id="IPR050741">
    <property type="entry name" value="Acyl-CoA_dehydrogenase"/>
</dbReference>
<dbReference type="PANTHER" id="PTHR48083">
    <property type="entry name" value="MEDIUM-CHAIN SPECIFIC ACYL-COA DEHYDROGENASE, MITOCHONDRIAL-RELATED"/>
    <property type="match status" value="1"/>
</dbReference>
<feature type="domain" description="Acyl-CoA dehydrogenase/oxidase N-terminal" evidence="13">
    <location>
        <begin position="20"/>
        <end position="129"/>
    </location>
</feature>
<dbReference type="PROSITE" id="PS00072">
    <property type="entry name" value="ACYL_COA_DH_1"/>
    <property type="match status" value="1"/>
</dbReference>
<dbReference type="SUPFAM" id="SSF56645">
    <property type="entry name" value="Acyl-CoA dehydrogenase NM domain-like"/>
    <property type="match status" value="1"/>
</dbReference>
<evidence type="ECO:0000256" key="2">
    <source>
        <dbReference type="ARBA" id="ARBA00005102"/>
    </source>
</evidence>
<dbReference type="GO" id="GO:0033539">
    <property type="term" value="P:fatty acid beta-oxidation using acyl-CoA dehydrogenase"/>
    <property type="evidence" value="ECO:0007669"/>
    <property type="project" value="TreeGrafter"/>
</dbReference>
<evidence type="ECO:0000256" key="4">
    <source>
        <dbReference type="ARBA" id="ARBA00022630"/>
    </source>
</evidence>
<dbReference type="Gene3D" id="2.40.110.10">
    <property type="entry name" value="Butyryl-CoA Dehydrogenase, subunit A, domain 2"/>
    <property type="match status" value="1"/>
</dbReference>
<dbReference type="GO" id="GO:0050660">
    <property type="term" value="F:flavin adenine dinucleotide binding"/>
    <property type="evidence" value="ECO:0007669"/>
    <property type="project" value="InterPro"/>
</dbReference>
<dbReference type="Proteomes" id="UP000536262">
    <property type="component" value="Unassembled WGS sequence"/>
</dbReference>
<evidence type="ECO:0000313" key="15">
    <source>
        <dbReference type="Proteomes" id="UP000536262"/>
    </source>
</evidence>
<comment type="function">
    <text evidence="7">Catalyzes the dehydrogenation at the alpha-beta position of ACP-bound acyl chains. This results in the introduction of a double bond in the lipidic chain, which is further transferred to the epsilon-amino group of lysine residue in the mycobactin core by MbtK.</text>
</comment>
<name>A0A7X0F7D1_9HYPH</name>
<keyword evidence="5 10" id="KW-0274">FAD</keyword>
<dbReference type="SUPFAM" id="SSF47203">
    <property type="entry name" value="Acyl-CoA dehydrogenase C-terminal domain-like"/>
    <property type="match status" value="1"/>
</dbReference>
<dbReference type="InterPro" id="IPR006089">
    <property type="entry name" value="Acyl-CoA_DH_CS"/>
</dbReference>
<evidence type="ECO:0000256" key="1">
    <source>
        <dbReference type="ARBA" id="ARBA00001974"/>
    </source>
</evidence>
<evidence type="ECO:0000313" key="14">
    <source>
        <dbReference type="EMBL" id="MBB6354355.1"/>
    </source>
</evidence>
<keyword evidence="6 10" id="KW-0560">Oxidoreductase</keyword>
<dbReference type="Gene3D" id="1.10.540.10">
    <property type="entry name" value="Acyl-CoA dehydrogenase/oxidase, N-terminal domain"/>
    <property type="match status" value="1"/>
</dbReference>
<dbReference type="Gene3D" id="1.20.140.10">
    <property type="entry name" value="Butyryl-CoA Dehydrogenase, subunit A, domain 3"/>
    <property type="match status" value="1"/>
</dbReference>
<dbReference type="FunFam" id="1.10.540.10:FF:000026">
    <property type="entry name" value="Acyl-CoA dehydrogenase medium chain"/>
    <property type="match status" value="1"/>
</dbReference>
<gene>
    <name evidence="14" type="ORF">GGR00_002129</name>
</gene>
<organism evidence="14 15">
    <name type="scientific">Aminobacter aganoensis</name>
    <dbReference type="NCBI Taxonomy" id="83264"/>
    <lineage>
        <taxon>Bacteria</taxon>
        <taxon>Pseudomonadati</taxon>
        <taxon>Pseudomonadota</taxon>
        <taxon>Alphaproteobacteria</taxon>
        <taxon>Hyphomicrobiales</taxon>
        <taxon>Phyllobacteriaceae</taxon>
        <taxon>Aminobacter</taxon>
    </lineage>
</organism>
<dbReference type="FunFam" id="1.20.140.10:FF:000001">
    <property type="entry name" value="Acyl-CoA dehydrogenase"/>
    <property type="match status" value="1"/>
</dbReference>
<evidence type="ECO:0000259" key="12">
    <source>
        <dbReference type="Pfam" id="PF02770"/>
    </source>
</evidence>
<dbReference type="EMBL" id="JACHOU010000003">
    <property type="protein sequence ID" value="MBB6354355.1"/>
    <property type="molecule type" value="Genomic_DNA"/>
</dbReference>
<keyword evidence="15" id="KW-1185">Reference proteome</keyword>
<comment type="cofactor">
    <cofactor evidence="1 10">
        <name>FAD</name>
        <dbReference type="ChEBI" id="CHEBI:57692"/>
    </cofactor>
</comment>
<evidence type="ECO:0000256" key="9">
    <source>
        <dbReference type="ARBA" id="ARBA00042660"/>
    </source>
</evidence>
<dbReference type="Pfam" id="PF00441">
    <property type="entry name" value="Acyl-CoA_dh_1"/>
    <property type="match status" value="1"/>
</dbReference>
<dbReference type="InterPro" id="IPR013786">
    <property type="entry name" value="AcylCoA_DH/ox_N"/>
</dbReference>
<comment type="pathway">
    <text evidence="2">Siderophore biosynthesis; mycobactin biosynthesis.</text>
</comment>
<dbReference type="InterPro" id="IPR037069">
    <property type="entry name" value="AcylCoA_DH/ox_N_sf"/>
</dbReference>
<feature type="domain" description="Acyl-CoA oxidase/dehydrogenase middle" evidence="12">
    <location>
        <begin position="133"/>
        <end position="229"/>
    </location>
</feature>
<protein>
    <recommendedName>
        <fullName evidence="8">Acyl-[acyl-carrier-protein] dehydrogenase MbtN</fullName>
    </recommendedName>
    <alternativeName>
        <fullName evidence="9">Mycobactin synthase protein N</fullName>
    </alternativeName>
</protein>
<dbReference type="InterPro" id="IPR009075">
    <property type="entry name" value="AcylCo_DH/oxidase_C"/>
</dbReference>
<evidence type="ECO:0000259" key="13">
    <source>
        <dbReference type="Pfam" id="PF02771"/>
    </source>
</evidence>
<dbReference type="InterPro" id="IPR009100">
    <property type="entry name" value="AcylCoA_DH/oxidase_NM_dom_sf"/>
</dbReference>
<feature type="domain" description="Acyl-CoA dehydrogenase/oxidase C-terminal" evidence="11">
    <location>
        <begin position="242"/>
        <end position="390"/>
    </location>
</feature>
<comment type="caution">
    <text evidence="14">The sequence shown here is derived from an EMBL/GenBank/DDBJ whole genome shotgun (WGS) entry which is preliminary data.</text>
</comment>
<comment type="similarity">
    <text evidence="3 10">Belongs to the acyl-CoA dehydrogenase family.</text>
</comment>
<dbReference type="InterPro" id="IPR036250">
    <property type="entry name" value="AcylCo_DH-like_C"/>
</dbReference>
<dbReference type="Pfam" id="PF02770">
    <property type="entry name" value="Acyl-CoA_dh_M"/>
    <property type="match status" value="1"/>
</dbReference>
<reference evidence="14 15" key="1">
    <citation type="submission" date="2020-08" db="EMBL/GenBank/DDBJ databases">
        <title>Genomic Encyclopedia of Type Strains, Phase IV (KMG-IV): sequencing the most valuable type-strain genomes for metagenomic binning, comparative biology and taxonomic classification.</title>
        <authorList>
            <person name="Goeker M."/>
        </authorList>
    </citation>
    <scope>NUCLEOTIDE SEQUENCE [LARGE SCALE GENOMIC DNA]</scope>
    <source>
        <strain evidence="14 15">DSM 7051</strain>
    </source>
</reference>
<sequence length="390" mass="42827">MATNPTDVLGLPKPAWAGEDVGMLYDMAHRFMSEEILPHYDAFEKNEMVDRSSWEKAGAAGLLCASMPEEYGGSGGTFAHESAIIEAIGHVGVDGFGIALHNSIVAPYILHYGSEEQKKKWLPKMATGELIGAIAMTEPGAGSDLQGVKTRAEKNGNQYRINGSKTFITNGQHANLIILVTKTDPAQGAKGTSLIVVETDEVEGFERGRNLDKIGLKANDTSELFFNDVRVPTSNLLGQEEGQGFVQLMQQLPQERLQIGTGAIAMIERALAETIDYVKERKAFGKAILDFQNTQFKLAELKTEATIGRVFYNDCVARHISGGLDPVTASMAKYWLSDLQCKIVDECLQLFGGYGYMNEYPIARMFRDARVQRIYGGTNEIMKLLIARSL</sequence>
<evidence type="ECO:0000256" key="7">
    <source>
        <dbReference type="ARBA" id="ARBA00037085"/>
    </source>
</evidence>
<dbReference type="InterPro" id="IPR006091">
    <property type="entry name" value="Acyl-CoA_Oxase/DH_mid-dom"/>
</dbReference>
<dbReference type="AlphaFoldDB" id="A0A7X0F7D1"/>
<dbReference type="GO" id="GO:0003995">
    <property type="term" value="F:acyl-CoA dehydrogenase activity"/>
    <property type="evidence" value="ECO:0007669"/>
    <property type="project" value="InterPro"/>
</dbReference>
<evidence type="ECO:0000256" key="6">
    <source>
        <dbReference type="ARBA" id="ARBA00023002"/>
    </source>
</evidence>
<accession>A0A7X0F7D1</accession>
<evidence type="ECO:0000256" key="5">
    <source>
        <dbReference type="ARBA" id="ARBA00022827"/>
    </source>
</evidence>
<dbReference type="GO" id="GO:0005737">
    <property type="term" value="C:cytoplasm"/>
    <property type="evidence" value="ECO:0007669"/>
    <property type="project" value="TreeGrafter"/>
</dbReference>
<proteinExistence type="inferred from homology"/>
<evidence type="ECO:0000256" key="3">
    <source>
        <dbReference type="ARBA" id="ARBA00009347"/>
    </source>
</evidence>
<dbReference type="PANTHER" id="PTHR48083:SF20">
    <property type="entry name" value="LONG-CHAIN SPECIFIC ACYL-COA DEHYDROGENASE, MITOCHONDRIAL"/>
    <property type="match status" value="1"/>
</dbReference>
<dbReference type="PROSITE" id="PS00073">
    <property type="entry name" value="ACYL_COA_DH_2"/>
    <property type="match status" value="1"/>
</dbReference>
<dbReference type="InterPro" id="IPR046373">
    <property type="entry name" value="Acyl-CoA_Oxase/DH_mid-dom_sf"/>
</dbReference>
<keyword evidence="4 10" id="KW-0285">Flavoprotein</keyword>
<dbReference type="PIRSF" id="PIRSF016578">
    <property type="entry name" value="HsaA"/>
    <property type="match status" value="1"/>
</dbReference>
<evidence type="ECO:0000256" key="8">
    <source>
        <dbReference type="ARBA" id="ARBA00040394"/>
    </source>
</evidence>
<evidence type="ECO:0000259" key="11">
    <source>
        <dbReference type="Pfam" id="PF00441"/>
    </source>
</evidence>
<dbReference type="FunFam" id="2.40.110.10:FF:000002">
    <property type="entry name" value="Acyl-CoA dehydrogenase fadE12"/>
    <property type="match status" value="1"/>
</dbReference>
<evidence type="ECO:0000256" key="10">
    <source>
        <dbReference type="RuleBase" id="RU362125"/>
    </source>
</evidence>